<reference evidence="1" key="2">
    <citation type="submission" date="2022-10" db="EMBL/GenBank/DDBJ databases">
        <authorList>
            <person name="Ngo T.-E."/>
        </authorList>
    </citation>
    <scope>NUCLEOTIDE SEQUENCE</scope>
    <source>
        <strain evidence="1">JHB</strain>
    </source>
</reference>
<dbReference type="Proteomes" id="UP000176944">
    <property type="component" value="Chromosome"/>
</dbReference>
<accession>A0A9Q9UW92</accession>
<dbReference type="EMBL" id="CP017708">
    <property type="protein sequence ID" value="WAN69634.1"/>
    <property type="molecule type" value="Genomic_DNA"/>
</dbReference>
<organism evidence="1">
    <name type="scientific">Moorena producens (strain JHB)</name>
    <dbReference type="NCBI Taxonomy" id="1454205"/>
    <lineage>
        <taxon>Bacteria</taxon>
        <taxon>Bacillati</taxon>
        <taxon>Cyanobacteriota</taxon>
        <taxon>Cyanophyceae</taxon>
        <taxon>Coleofasciculales</taxon>
        <taxon>Coleofasciculaceae</taxon>
        <taxon>Moorena</taxon>
    </lineage>
</organism>
<gene>
    <name evidence="1" type="ORF">BJP36_36685</name>
</gene>
<dbReference type="AlphaFoldDB" id="A0A9Q9UW92"/>
<reference evidence="1" key="1">
    <citation type="journal article" date="2017" name="Proc. Natl. Acad. Sci. U.S.A.">
        <title>Comparative genomics uncovers the prolific and distinctive metabolic potential of the cyanobacterial genus Moorea.</title>
        <authorList>
            <person name="Leao T."/>
            <person name="Castelao G."/>
            <person name="Korobeynikov A."/>
            <person name="Monroe E.A."/>
            <person name="Podell S."/>
            <person name="Glukhov E."/>
            <person name="Allen E.E."/>
            <person name="Gerwick W.H."/>
            <person name="Gerwick L."/>
        </authorList>
    </citation>
    <scope>NUCLEOTIDE SEQUENCE</scope>
    <source>
        <strain evidence="1">JHB</strain>
    </source>
</reference>
<protein>
    <submittedName>
        <fullName evidence="1">Uncharacterized protein</fullName>
    </submittedName>
</protein>
<name>A0A9Q9UW92_MOOP1</name>
<evidence type="ECO:0000313" key="1">
    <source>
        <dbReference type="EMBL" id="WAN69634.1"/>
    </source>
</evidence>
<proteinExistence type="predicted"/>
<sequence length="79" mass="9375">MLNTPHKDTIPCIFAYIRIIYGYESNPNIKGMRSLRVGLIFENLRDDQAMTGSQYDRITASRHDRITTKVWGDQKHYRW</sequence>